<dbReference type="AlphaFoldDB" id="A0A2P2NX06"/>
<proteinExistence type="predicted"/>
<organism evidence="1">
    <name type="scientific">Rhizophora mucronata</name>
    <name type="common">Asiatic mangrove</name>
    <dbReference type="NCBI Taxonomy" id="61149"/>
    <lineage>
        <taxon>Eukaryota</taxon>
        <taxon>Viridiplantae</taxon>
        <taxon>Streptophyta</taxon>
        <taxon>Embryophyta</taxon>
        <taxon>Tracheophyta</taxon>
        <taxon>Spermatophyta</taxon>
        <taxon>Magnoliopsida</taxon>
        <taxon>eudicotyledons</taxon>
        <taxon>Gunneridae</taxon>
        <taxon>Pentapetalae</taxon>
        <taxon>rosids</taxon>
        <taxon>fabids</taxon>
        <taxon>Malpighiales</taxon>
        <taxon>Rhizophoraceae</taxon>
        <taxon>Rhizophora</taxon>
    </lineage>
</organism>
<dbReference type="EMBL" id="GGEC01066476">
    <property type="protein sequence ID" value="MBX46960.1"/>
    <property type="molecule type" value="Transcribed_RNA"/>
</dbReference>
<sequence length="17" mass="1800">MIPALQTLRSSIAAIKS</sequence>
<protein>
    <submittedName>
        <fullName evidence="1">Uncharacterized protein</fullName>
    </submittedName>
</protein>
<accession>A0A2P2NX06</accession>
<evidence type="ECO:0000313" key="1">
    <source>
        <dbReference type="EMBL" id="MBX46960.1"/>
    </source>
</evidence>
<reference evidence="1" key="1">
    <citation type="submission" date="2018-02" db="EMBL/GenBank/DDBJ databases">
        <title>Rhizophora mucronata_Transcriptome.</title>
        <authorList>
            <person name="Meera S.P."/>
            <person name="Sreeshan A."/>
            <person name="Augustine A."/>
        </authorList>
    </citation>
    <scope>NUCLEOTIDE SEQUENCE</scope>
    <source>
        <tissue evidence="1">Leaf</tissue>
    </source>
</reference>
<name>A0A2P2NX06_RHIMU</name>